<feature type="compositionally biased region" description="Low complexity" evidence="1">
    <location>
        <begin position="30"/>
        <end position="43"/>
    </location>
</feature>
<keyword evidence="3" id="KW-1185">Reference proteome</keyword>
<organism evidence="2 3">
    <name type="scientific">Rotaria socialis</name>
    <dbReference type="NCBI Taxonomy" id="392032"/>
    <lineage>
        <taxon>Eukaryota</taxon>
        <taxon>Metazoa</taxon>
        <taxon>Spiralia</taxon>
        <taxon>Gnathifera</taxon>
        <taxon>Rotifera</taxon>
        <taxon>Eurotatoria</taxon>
        <taxon>Bdelloidea</taxon>
        <taxon>Philodinida</taxon>
        <taxon>Philodinidae</taxon>
        <taxon>Rotaria</taxon>
    </lineage>
</organism>
<evidence type="ECO:0000313" key="2">
    <source>
        <dbReference type="EMBL" id="CAF4866831.1"/>
    </source>
</evidence>
<evidence type="ECO:0000313" key="3">
    <source>
        <dbReference type="Proteomes" id="UP000663873"/>
    </source>
</evidence>
<gene>
    <name evidence="2" type="ORF">UJA718_LOCUS44106</name>
</gene>
<feature type="compositionally biased region" description="Polar residues" evidence="1">
    <location>
        <begin position="16"/>
        <end position="29"/>
    </location>
</feature>
<name>A0A821SZ35_9BILA</name>
<dbReference type="EMBL" id="CAJOBP010066029">
    <property type="protein sequence ID" value="CAF4866831.1"/>
    <property type="molecule type" value="Genomic_DNA"/>
</dbReference>
<dbReference type="AlphaFoldDB" id="A0A821SZ35"/>
<accession>A0A821SZ35</accession>
<proteinExistence type="predicted"/>
<feature type="compositionally biased region" description="Basic and acidic residues" evidence="1">
    <location>
        <begin position="1"/>
        <end position="11"/>
    </location>
</feature>
<comment type="caution">
    <text evidence="2">The sequence shown here is derived from an EMBL/GenBank/DDBJ whole genome shotgun (WGS) entry which is preliminary data.</text>
</comment>
<reference evidence="2" key="1">
    <citation type="submission" date="2021-02" db="EMBL/GenBank/DDBJ databases">
        <authorList>
            <person name="Nowell W R."/>
        </authorList>
    </citation>
    <scope>NUCLEOTIDE SEQUENCE</scope>
</reference>
<evidence type="ECO:0000256" key="1">
    <source>
        <dbReference type="SAM" id="MobiDB-lite"/>
    </source>
</evidence>
<protein>
    <submittedName>
        <fullName evidence="2">Uncharacterized protein</fullName>
    </submittedName>
</protein>
<sequence>MFHSDDERNRNVDPYNESQESYASTARAKTTTTTTTTTTDKRD</sequence>
<feature type="non-terminal residue" evidence="2">
    <location>
        <position position="43"/>
    </location>
</feature>
<dbReference type="Proteomes" id="UP000663873">
    <property type="component" value="Unassembled WGS sequence"/>
</dbReference>
<feature type="region of interest" description="Disordered" evidence="1">
    <location>
        <begin position="1"/>
        <end position="43"/>
    </location>
</feature>